<dbReference type="EMBL" id="BMCT01000011">
    <property type="protein sequence ID" value="GGF86590.1"/>
    <property type="molecule type" value="Genomic_DNA"/>
</dbReference>
<dbReference type="InterPro" id="IPR011711">
    <property type="entry name" value="GntR_C"/>
</dbReference>
<proteinExistence type="predicted"/>
<evidence type="ECO:0000256" key="3">
    <source>
        <dbReference type="ARBA" id="ARBA00023163"/>
    </source>
</evidence>
<dbReference type="PANTHER" id="PTHR43537">
    <property type="entry name" value="TRANSCRIPTIONAL REGULATOR, GNTR FAMILY"/>
    <property type="match status" value="1"/>
</dbReference>
<dbReference type="PROSITE" id="PS50949">
    <property type="entry name" value="HTH_GNTR"/>
    <property type="match status" value="1"/>
</dbReference>
<dbReference type="SMART" id="SM00895">
    <property type="entry name" value="FCD"/>
    <property type="match status" value="1"/>
</dbReference>
<dbReference type="SMART" id="SM00345">
    <property type="entry name" value="HTH_GNTR"/>
    <property type="match status" value="1"/>
</dbReference>
<dbReference type="SUPFAM" id="SSF48008">
    <property type="entry name" value="GntR ligand-binding domain-like"/>
    <property type="match status" value="1"/>
</dbReference>
<dbReference type="PRINTS" id="PR00035">
    <property type="entry name" value="HTHGNTR"/>
</dbReference>
<evidence type="ECO:0000313" key="6">
    <source>
        <dbReference type="Proteomes" id="UP000606044"/>
    </source>
</evidence>
<dbReference type="Gene3D" id="1.10.10.10">
    <property type="entry name" value="Winged helix-like DNA-binding domain superfamily/Winged helix DNA-binding domain"/>
    <property type="match status" value="1"/>
</dbReference>
<dbReference type="InterPro" id="IPR008920">
    <property type="entry name" value="TF_FadR/GntR_C"/>
</dbReference>
<reference evidence="5" key="2">
    <citation type="submission" date="2020-09" db="EMBL/GenBank/DDBJ databases">
        <authorList>
            <person name="Sun Q."/>
            <person name="Sedlacek I."/>
        </authorList>
    </citation>
    <scope>NUCLEOTIDE SEQUENCE</scope>
    <source>
        <strain evidence="5">CCM 7897</strain>
    </source>
</reference>
<accession>A0A917CFT6</accession>
<evidence type="ECO:0000313" key="5">
    <source>
        <dbReference type="EMBL" id="GGF86590.1"/>
    </source>
</evidence>
<feature type="domain" description="HTH gntR-type" evidence="4">
    <location>
        <begin position="8"/>
        <end position="76"/>
    </location>
</feature>
<dbReference type="AlphaFoldDB" id="A0A917CFT6"/>
<keyword evidence="3" id="KW-0804">Transcription</keyword>
<keyword evidence="1" id="KW-0805">Transcription regulation</keyword>
<reference evidence="5" key="1">
    <citation type="journal article" date="2014" name="Int. J. Syst. Evol. Microbiol.">
        <title>Complete genome sequence of Corynebacterium casei LMG S-19264T (=DSM 44701T), isolated from a smear-ripened cheese.</title>
        <authorList>
            <consortium name="US DOE Joint Genome Institute (JGI-PGF)"/>
            <person name="Walter F."/>
            <person name="Albersmeier A."/>
            <person name="Kalinowski J."/>
            <person name="Ruckert C."/>
        </authorList>
    </citation>
    <scope>NUCLEOTIDE SEQUENCE</scope>
    <source>
        <strain evidence="5">CCM 7897</strain>
    </source>
</reference>
<evidence type="ECO:0000256" key="1">
    <source>
        <dbReference type="ARBA" id="ARBA00023015"/>
    </source>
</evidence>
<dbReference type="InterPro" id="IPR036388">
    <property type="entry name" value="WH-like_DNA-bd_sf"/>
</dbReference>
<dbReference type="PANTHER" id="PTHR43537:SF5">
    <property type="entry name" value="UXU OPERON TRANSCRIPTIONAL REGULATOR"/>
    <property type="match status" value="1"/>
</dbReference>
<dbReference type="SUPFAM" id="SSF46785">
    <property type="entry name" value="Winged helix' DNA-binding domain"/>
    <property type="match status" value="1"/>
</dbReference>
<keyword evidence="6" id="KW-1185">Reference proteome</keyword>
<dbReference type="Proteomes" id="UP000606044">
    <property type="component" value="Unassembled WGS sequence"/>
</dbReference>
<protein>
    <submittedName>
        <fullName evidence="5">GntR family transcriptional regulator</fullName>
    </submittedName>
</protein>
<dbReference type="Pfam" id="PF00392">
    <property type="entry name" value="GntR"/>
    <property type="match status" value="1"/>
</dbReference>
<dbReference type="Gene3D" id="1.20.120.530">
    <property type="entry name" value="GntR ligand-binding domain-like"/>
    <property type="match status" value="1"/>
</dbReference>
<dbReference type="InterPro" id="IPR036390">
    <property type="entry name" value="WH_DNA-bd_sf"/>
</dbReference>
<name>A0A917CFT6_9HYPH</name>
<dbReference type="GO" id="GO:0003677">
    <property type="term" value="F:DNA binding"/>
    <property type="evidence" value="ECO:0007669"/>
    <property type="project" value="UniProtKB-KW"/>
</dbReference>
<dbReference type="Pfam" id="PF07729">
    <property type="entry name" value="FCD"/>
    <property type="match status" value="1"/>
</dbReference>
<dbReference type="RefSeq" id="WP_188583887.1">
    <property type="nucleotide sequence ID" value="NZ_BMCT01000011.1"/>
</dbReference>
<organism evidence="5 6">
    <name type="scientific">Azorhizobium oxalatiphilum</name>
    <dbReference type="NCBI Taxonomy" id="980631"/>
    <lineage>
        <taxon>Bacteria</taxon>
        <taxon>Pseudomonadati</taxon>
        <taxon>Pseudomonadota</taxon>
        <taxon>Alphaproteobacteria</taxon>
        <taxon>Hyphomicrobiales</taxon>
        <taxon>Xanthobacteraceae</taxon>
        <taxon>Azorhizobium</taxon>
    </lineage>
</organism>
<evidence type="ECO:0000256" key="2">
    <source>
        <dbReference type="ARBA" id="ARBA00023125"/>
    </source>
</evidence>
<evidence type="ECO:0000259" key="4">
    <source>
        <dbReference type="PROSITE" id="PS50949"/>
    </source>
</evidence>
<dbReference type="GO" id="GO:0003700">
    <property type="term" value="F:DNA-binding transcription factor activity"/>
    <property type="evidence" value="ECO:0007669"/>
    <property type="project" value="InterPro"/>
</dbReference>
<sequence length="241" mass="25889">MVQLKRRDTLVQQLVTALRARITDGGFKGGERLPSEQELVAEFGVSRTVVREAITNLKGIGLVTTQQGVGAFVLRTSPGLPFHIEEASLGVIQEVVAVLDVRMGLETEAAALAAVRRTPADLAALQAALDTMADAIPSHDDAVQPDLDFHAAIARATGNRHFLDLFSHLGGPLIPRSRLHTFQLIAASREAYLGVLLQEHADIFAGIAAGNCEQAREAMRIHLGRSRDRLQRASLPQATAG</sequence>
<gene>
    <name evidence="5" type="ORF">GCM10007301_53080</name>
</gene>
<keyword evidence="2" id="KW-0238">DNA-binding</keyword>
<dbReference type="CDD" id="cd07377">
    <property type="entry name" value="WHTH_GntR"/>
    <property type="match status" value="1"/>
</dbReference>
<dbReference type="InterPro" id="IPR000524">
    <property type="entry name" value="Tscrpt_reg_HTH_GntR"/>
</dbReference>
<comment type="caution">
    <text evidence="5">The sequence shown here is derived from an EMBL/GenBank/DDBJ whole genome shotgun (WGS) entry which is preliminary data.</text>
</comment>